<feature type="region of interest" description="Disordered" evidence="3">
    <location>
        <begin position="893"/>
        <end position="928"/>
    </location>
</feature>
<feature type="region of interest" description="Disordered" evidence="3">
    <location>
        <begin position="521"/>
        <end position="545"/>
    </location>
</feature>
<evidence type="ECO:0000259" key="5">
    <source>
        <dbReference type="PROSITE" id="PS50003"/>
    </source>
</evidence>
<dbReference type="SUPFAM" id="SSF50729">
    <property type="entry name" value="PH domain-like"/>
    <property type="match status" value="1"/>
</dbReference>
<feature type="region of interest" description="Disordered" evidence="3">
    <location>
        <begin position="756"/>
        <end position="780"/>
    </location>
</feature>
<dbReference type="InterPro" id="IPR001849">
    <property type="entry name" value="PH_domain"/>
</dbReference>
<evidence type="ECO:0000256" key="3">
    <source>
        <dbReference type="SAM" id="MobiDB-lite"/>
    </source>
</evidence>
<dbReference type="Gene3D" id="2.30.29.30">
    <property type="entry name" value="Pleckstrin-homology domain (PH domain)/Phosphotyrosine-binding domain (PTB)"/>
    <property type="match status" value="1"/>
</dbReference>
<protein>
    <recommendedName>
        <fullName evidence="8">PH domain-containing protein</fullName>
    </recommendedName>
</protein>
<feature type="compositionally biased region" description="Acidic residues" evidence="3">
    <location>
        <begin position="183"/>
        <end position="194"/>
    </location>
</feature>
<feature type="region of interest" description="Disordered" evidence="3">
    <location>
        <begin position="555"/>
        <end position="574"/>
    </location>
</feature>
<dbReference type="InterPro" id="IPR036028">
    <property type="entry name" value="SH3-like_dom_sf"/>
</dbReference>
<dbReference type="EMBL" id="CAKKLH010000025">
    <property type="protein sequence ID" value="CAH0099851.1"/>
    <property type="molecule type" value="Genomic_DNA"/>
</dbReference>
<dbReference type="PROSITE" id="PS50002">
    <property type="entry name" value="SH3"/>
    <property type="match status" value="1"/>
</dbReference>
<dbReference type="CDD" id="cd00821">
    <property type="entry name" value="PH"/>
    <property type="match status" value="1"/>
</dbReference>
<dbReference type="SUPFAM" id="SSF50044">
    <property type="entry name" value="SH3-domain"/>
    <property type="match status" value="1"/>
</dbReference>
<feature type="domain" description="SH3" evidence="4">
    <location>
        <begin position="981"/>
        <end position="1039"/>
    </location>
</feature>
<comment type="caution">
    <text evidence="6">The sequence shown here is derived from an EMBL/GenBank/DDBJ whole genome shotgun (WGS) entry which is preliminary data.</text>
</comment>
<evidence type="ECO:0000313" key="7">
    <source>
        <dbReference type="Proteomes" id="UP000789390"/>
    </source>
</evidence>
<evidence type="ECO:0000259" key="4">
    <source>
        <dbReference type="PROSITE" id="PS50002"/>
    </source>
</evidence>
<dbReference type="SMART" id="SM00233">
    <property type="entry name" value="PH"/>
    <property type="match status" value="1"/>
</dbReference>
<dbReference type="PROSITE" id="PS50003">
    <property type="entry name" value="PH_DOMAIN"/>
    <property type="match status" value="1"/>
</dbReference>
<dbReference type="Gene3D" id="2.30.30.40">
    <property type="entry name" value="SH3 Domains"/>
    <property type="match status" value="1"/>
</dbReference>
<reference evidence="6" key="1">
    <citation type="submission" date="2021-11" db="EMBL/GenBank/DDBJ databases">
        <authorList>
            <person name="Schell T."/>
        </authorList>
    </citation>
    <scope>NUCLEOTIDE SEQUENCE</scope>
    <source>
        <strain evidence="6">M5</strain>
    </source>
</reference>
<feature type="compositionally biased region" description="Polar residues" evidence="3">
    <location>
        <begin position="228"/>
        <end position="241"/>
    </location>
</feature>
<keyword evidence="7" id="KW-1185">Reference proteome</keyword>
<feature type="compositionally biased region" description="Polar residues" evidence="3">
    <location>
        <begin position="521"/>
        <end position="543"/>
    </location>
</feature>
<dbReference type="SMART" id="SM00326">
    <property type="entry name" value="SH3"/>
    <property type="match status" value="1"/>
</dbReference>
<dbReference type="InterPro" id="IPR011993">
    <property type="entry name" value="PH-like_dom_sf"/>
</dbReference>
<feature type="compositionally biased region" description="Low complexity" evidence="3">
    <location>
        <begin position="756"/>
        <end position="770"/>
    </location>
</feature>
<feature type="region of interest" description="Disordered" evidence="3">
    <location>
        <begin position="151"/>
        <end position="210"/>
    </location>
</feature>
<feature type="domain" description="PH" evidence="5">
    <location>
        <begin position="374"/>
        <end position="479"/>
    </location>
</feature>
<organism evidence="6 7">
    <name type="scientific">Daphnia galeata</name>
    <dbReference type="NCBI Taxonomy" id="27404"/>
    <lineage>
        <taxon>Eukaryota</taxon>
        <taxon>Metazoa</taxon>
        <taxon>Ecdysozoa</taxon>
        <taxon>Arthropoda</taxon>
        <taxon>Crustacea</taxon>
        <taxon>Branchiopoda</taxon>
        <taxon>Diplostraca</taxon>
        <taxon>Cladocera</taxon>
        <taxon>Anomopoda</taxon>
        <taxon>Daphniidae</taxon>
        <taxon>Daphnia</taxon>
    </lineage>
</organism>
<evidence type="ECO:0000256" key="1">
    <source>
        <dbReference type="ARBA" id="ARBA00022443"/>
    </source>
</evidence>
<dbReference type="Pfam" id="PF00169">
    <property type="entry name" value="PH"/>
    <property type="match status" value="1"/>
</dbReference>
<gene>
    <name evidence="6" type="ORF">DGAL_LOCUS2009</name>
</gene>
<dbReference type="Proteomes" id="UP000789390">
    <property type="component" value="Unassembled WGS sequence"/>
</dbReference>
<evidence type="ECO:0008006" key="8">
    <source>
        <dbReference type="Google" id="ProtNLM"/>
    </source>
</evidence>
<name>A0A8J2VZN0_9CRUS</name>
<keyword evidence="1 2" id="KW-0728">SH3 domain</keyword>
<dbReference type="OrthoDB" id="243840at2759"/>
<dbReference type="Pfam" id="PF00018">
    <property type="entry name" value="SH3_1"/>
    <property type="match status" value="1"/>
</dbReference>
<evidence type="ECO:0000256" key="2">
    <source>
        <dbReference type="PROSITE-ProRule" id="PRU00192"/>
    </source>
</evidence>
<dbReference type="InterPro" id="IPR001452">
    <property type="entry name" value="SH3_domain"/>
</dbReference>
<sequence length="1054" mass="117540">MRVVWNPVTYSVNQMENMRVYAYAVGPHIGAGSFEKFKFFPLNAQWNLFLLKRNILEGRKYGLNASKTPYFLKGRRPSSAQSGNRHDVICQKMPHAQSFLEQTLSSEKLSRLALEHRSRLVTKLSILMKEYENHQMEMYIDMSPALKSFFHPSDASSSENGSEREPVPCSEEFYDVPNRESVPDFDEPLAEDQCDAPPTTNPLPPAPETKKKGFMHRLLKSRSKASDLASTFSIKAQQNRSPPDEDDKSRRESGDSDILYDDALTVKQPTEEELMTYDDASAIPKDSENLKQIYTNEPSVKTSEEDLVYDDASRVNDTNEEYEYVANESISSVRELQNNNNDSDGISMKSGVSDYGANAPSHRWHITASDAKNQALRYGCMKRRNGRKLLSAWRHCYSVLLPSHLLMYANDGDNRPRIVIDLTEPNIRVKRVVKQGADTKRLKTHPFVLLHEDRALYEMSTKSRDETEEWIMALQAILIQVVDSLELQTEKINEDCDSEYDQPLEHIKKKDLQSRMETIQGRNLPSLPPTEQENNPQQLQKTGKVNGKMATLFRFRGQSSSSEEEQSNKRQSIDSITSATDDVYQELPSPAASATPYSSVENLKHSMEDIYNSVEDVGSLSTHDLSTNKSSAISPVRGGNIHHSRSLSDGLVTWPNAPPEDLPVYDIPSPTIRPLSTLSILSDEGGSNGTTRLKNHQKDAKIGIVFHLQARKQFSSGSLNVVSDGPEVYDVPVTNPRRVSITENENEALLAYDRVTTPPRTVNPPSEVNSTPPPPPTPATKKIARYWQEKISQVDKPLNNFKKDSSPPTKCLPKPSTVEKVMPLAEIKSVGRCFSRTSPQRAPLASLTELLASTKNGVDVQIIKPSALKTNVANINGSLIGIKVGSKQGNTSLSTFNHHGVKASNIGHSSSNKKEPPPRPPAPVRPPLAIKAGESMNLADELNRKLMKRVIKNGEVAEEQPTTEPKNRKDSIVTTFNKTMNVKEQYKARWAYVATNSFELSINSGEIVQVLSKSGANWLVQAKNKKGLVPQEYLVPLASKVLSLTKVGEAPITV</sequence>
<evidence type="ECO:0000313" key="6">
    <source>
        <dbReference type="EMBL" id="CAH0099851.1"/>
    </source>
</evidence>
<proteinExistence type="predicted"/>
<accession>A0A8J2VZN0</accession>
<feature type="region of interest" description="Disordered" evidence="3">
    <location>
        <begin position="224"/>
        <end position="263"/>
    </location>
</feature>
<dbReference type="AlphaFoldDB" id="A0A8J2VZN0"/>